<proteinExistence type="predicted"/>
<feature type="non-terminal residue" evidence="1">
    <location>
        <position position="1"/>
    </location>
</feature>
<dbReference type="Proteomes" id="UP000271889">
    <property type="component" value="Unassembled WGS sequence"/>
</dbReference>
<dbReference type="OrthoDB" id="10323528at2759"/>
<gene>
    <name evidence="1" type="ORF">CGOC_LOCUS2163</name>
</gene>
<reference evidence="1 2" key="1">
    <citation type="submission" date="2018-11" db="EMBL/GenBank/DDBJ databases">
        <authorList>
            <consortium name="Pathogen Informatics"/>
        </authorList>
    </citation>
    <scope>NUCLEOTIDE SEQUENCE [LARGE SCALE GENOMIC DNA]</scope>
</reference>
<organism evidence="1 2">
    <name type="scientific">Cylicostephanus goldi</name>
    <name type="common">Nematode worm</name>
    <dbReference type="NCBI Taxonomy" id="71465"/>
    <lineage>
        <taxon>Eukaryota</taxon>
        <taxon>Metazoa</taxon>
        <taxon>Ecdysozoa</taxon>
        <taxon>Nematoda</taxon>
        <taxon>Chromadorea</taxon>
        <taxon>Rhabditida</taxon>
        <taxon>Rhabditina</taxon>
        <taxon>Rhabditomorpha</taxon>
        <taxon>Strongyloidea</taxon>
        <taxon>Strongylidae</taxon>
        <taxon>Cylicostephanus</taxon>
    </lineage>
</organism>
<keyword evidence="2" id="KW-1185">Reference proteome</keyword>
<accession>A0A3P6RDI6</accession>
<name>A0A3P6RDI6_CYLGO</name>
<sequence length="135" mass="15448">VPRCESNYDCVHNGLCRKDSDGYGRCLCPRSCPPYIPMDCMKQGASSYYRLRQRYRHELPCGVMDSSYAKKYDLPSPQCHLGRCSCPPMFDNWKTSDSPVLTLLPTKCDRRERKASLLQKLVLSIVVDLLHVSLN</sequence>
<protein>
    <submittedName>
        <fullName evidence="1">Uncharacterized protein</fullName>
    </submittedName>
</protein>
<dbReference type="EMBL" id="UYRV01004676">
    <property type="protein sequence ID" value="VDK51785.1"/>
    <property type="molecule type" value="Genomic_DNA"/>
</dbReference>
<evidence type="ECO:0000313" key="1">
    <source>
        <dbReference type="EMBL" id="VDK51785.1"/>
    </source>
</evidence>
<evidence type="ECO:0000313" key="2">
    <source>
        <dbReference type="Proteomes" id="UP000271889"/>
    </source>
</evidence>
<dbReference type="AlphaFoldDB" id="A0A3P6RDI6"/>